<name>A0A699ZA43_HAELA</name>
<evidence type="ECO:0008006" key="4">
    <source>
        <dbReference type="Google" id="ProtNLM"/>
    </source>
</evidence>
<protein>
    <recommendedName>
        <fullName evidence="4">Secreted protein</fullName>
    </recommendedName>
</protein>
<keyword evidence="3" id="KW-1185">Reference proteome</keyword>
<evidence type="ECO:0000256" key="1">
    <source>
        <dbReference type="SAM" id="SignalP"/>
    </source>
</evidence>
<comment type="caution">
    <text evidence="2">The sequence shown here is derived from an EMBL/GenBank/DDBJ whole genome shotgun (WGS) entry which is preliminary data.</text>
</comment>
<gene>
    <name evidence="2" type="ORF">HaLaN_12329</name>
</gene>
<accession>A0A699ZA43</accession>
<keyword evidence="1" id="KW-0732">Signal</keyword>
<reference evidence="2 3" key="1">
    <citation type="submission" date="2020-02" db="EMBL/GenBank/DDBJ databases">
        <title>Draft genome sequence of Haematococcus lacustris strain NIES-144.</title>
        <authorList>
            <person name="Morimoto D."/>
            <person name="Nakagawa S."/>
            <person name="Yoshida T."/>
            <person name="Sawayama S."/>
        </authorList>
    </citation>
    <scope>NUCLEOTIDE SEQUENCE [LARGE SCALE GENOMIC DNA]</scope>
    <source>
        <strain evidence="2 3">NIES-144</strain>
    </source>
</reference>
<feature type="chain" id="PRO_5025649101" description="Secreted protein" evidence="1">
    <location>
        <begin position="39"/>
        <end position="228"/>
    </location>
</feature>
<sequence>MARRVSAQACLAARQSCQLLSHLVQLLMAAAVGNGTCADHVQLAQPSVLWSQWLRLCLGAVAKPWLWLPAGVGSSGAKFSGVQWWCRCHRVKVACALVRTVAKLPCPTGTFPCMRMHRGRHDADTGPLIAAQGVTGLTLHSGCLFDHLAGHLLAWPVDQFVGWLTELVTRWHRRFPHSPCSRAVKHKPGCAAASASSAPYRHVSISTHCWAEAQCGAAVPGQLCNGRV</sequence>
<feature type="signal peptide" evidence="1">
    <location>
        <begin position="1"/>
        <end position="38"/>
    </location>
</feature>
<dbReference type="Proteomes" id="UP000485058">
    <property type="component" value="Unassembled WGS sequence"/>
</dbReference>
<evidence type="ECO:0000313" key="3">
    <source>
        <dbReference type="Proteomes" id="UP000485058"/>
    </source>
</evidence>
<dbReference type="EMBL" id="BLLF01000930">
    <property type="protein sequence ID" value="GFH15988.1"/>
    <property type="molecule type" value="Genomic_DNA"/>
</dbReference>
<dbReference type="AlphaFoldDB" id="A0A699ZA43"/>
<organism evidence="2 3">
    <name type="scientific">Haematococcus lacustris</name>
    <name type="common">Green alga</name>
    <name type="synonym">Haematococcus pluvialis</name>
    <dbReference type="NCBI Taxonomy" id="44745"/>
    <lineage>
        <taxon>Eukaryota</taxon>
        <taxon>Viridiplantae</taxon>
        <taxon>Chlorophyta</taxon>
        <taxon>core chlorophytes</taxon>
        <taxon>Chlorophyceae</taxon>
        <taxon>CS clade</taxon>
        <taxon>Chlamydomonadales</taxon>
        <taxon>Haematococcaceae</taxon>
        <taxon>Haematococcus</taxon>
    </lineage>
</organism>
<proteinExistence type="predicted"/>
<evidence type="ECO:0000313" key="2">
    <source>
        <dbReference type="EMBL" id="GFH15988.1"/>
    </source>
</evidence>